<dbReference type="EMBL" id="JADEXS010000009">
    <property type="protein sequence ID" value="MBE9021162.1"/>
    <property type="molecule type" value="Genomic_DNA"/>
</dbReference>
<evidence type="ECO:0000313" key="2">
    <source>
        <dbReference type="Proteomes" id="UP000622533"/>
    </source>
</evidence>
<sequence>MLDSYDPQLKVIVAEAVSSIYDNMQTSVPFMTKNAGEWMQQLSGTAKMEDYFLHPVAFPMFLLPWWVEKTLQPQLNEALQTAIAYSTANGYYYIRLIDNLMDGDADTPLSLLPALNFFHSQFQHSYYHYFPSNHTFWNLFHQVWFRSGESAMEDAHQTDIDLARFQQIAAQKVCAAKIPIAAVCYYHHQPELIQPWSNFVDLLGCWHQMSNDLFDWVKDSAHQSKTYFLCEAARQKLPQESLTVWVMRYGFNWACELLQTWMAELQKQAISLHSPDLSHYLTQREQMFLYKRDEVMTGFKSMNHLLNVLG</sequence>
<organism evidence="1 2">
    <name type="scientific">Desmonostoc muscorum LEGE 12446</name>
    <dbReference type="NCBI Taxonomy" id="1828758"/>
    <lineage>
        <taxon>Bacteria</taxon>
        <taxon>Bacillati</taxon>
        <taxon>Cyanobacteriota</taxon>
        <taxon>Cyanophyceae</taxon>
        <taxon>Nostocales</taxon>
        <taxon>Nostocaceae</taxon>
        <taxon>Desmonostoc</taxon>
    </lineage>
</organism>
<dbReference type="Proteomes" id="UP000622533">
    <property type="component" value="Unassembled WGS sequence"/>
</dbReference>
<proteinExistence type="predicted"/>
<gene>
    <name evidence="1" type="ORF">IQ276_01415</name>
</gene>
<dbReference type="SUPFAM" id="SSF48576">
    <property type="entry name" value="Terpenoid synthases"/>
    <property type="match status" value="1"/>
</dbReference>
<dbReference type="RefSeq" id="WP_193913077.1">
    <property type="nucleotide sequence ID" value="NZ_JADEXS020000001.1"/>
</dbReference>
<dbReference type="InterPro" id="IPR008949">
    <property type="entry name" value="Isoprenoid_synthase_dom_sf"/>
</dbReference>
<protein>
    <submittedName>
        <fullName evidence="1">Class 1 isoprenoid biosynthesis enzyme</fullName>
    </submittedName>
</protein>
<keyword evidence="2" id="KW-1185">Reference proteome</keyword>
<name>A0A8J6ZIS1_DESMC</name>
<dbReference type="AlphaFoldDB" id="A0A8J6ZIS1"/>
<accession>A0A8J6ZIS1</accession>
<comment type="caution">
    <text evidence="1">The sequence shown here is derived from an EMBL/GenBank/DDBJ whole genome shotgun (WGS) entry which is preliminary data.</text>
</comment>
<reference evidence="1" key="1">
    <citation type="submission" date="2020-10" db="EMBL/GenBank/DDBJ databases">
        <authorList>
            <person name="Castelo-Branco R."/>
            <person name="Eusebio N."/>
            <person name="Adriana R."/>
            <person name="Vieira A."/>
            <person name="Brugerolle De Fraissinette N."/>
            <person name="Rezende De Castro R."/>
            <person name="Schneider M.P."/>
            <person name="Vasconcelos V."/>
            <person name="Leao P.N."/>
        </authorList>
    </citation>
    <scope>NUCLEOTIDE SEQUENCE</scope>
    <source>
        <strain evidence="1">LEGE 12446</strain>
    </source>
</reference>
<evidence type="ECO:0000313" key="1">
    <source>
        <dbReference type="EMBL" id="MBE9021162.1"/>
    </source>
</evidence>